<evidence type="ECO:0000256" key="6">
    <source>
        <dbReference type="ARBA" id="ARBA00030388"/>
    </source>
</evidence>
<evidence type="ECO:0000256" key="2">
    <source>
        <dbReference type="ARBA" id="ARBA00022649"/>
    </source>
</evidence>
<organism evidence="8 9">
    <name type="scientific">Staphylococcus warneri</name>
    <dbReference type="NCBI Taxonomy" id="1292"/>
    <lineage>
        <taxon>Bacteria</taxon>
        <taxon>Bacillati</taxon>
        <taxon>Bacillota</taxon>
        <taxon>Bacilli</taxon>
        <taxon>Bacillales</taxon>
        <taxon>Staphylococcaceae</taxon>
        <taxon>Staphylococcus</taxon>
    </lineage>
</organism>
<keyword evidence="3" id="KW-0540">Nuclease</keyword>
<dbReference type="RefSeq" id="WP_117726009.1">
    <property type="nucleotide sequence ID" value="NZ_CABMFV010000009.1"/>
</dbReference>
<keyword evidence="5" id="KW-0378">Hydrolase</keyword>
<comment type="caution">
    <text evidence="8">The sequence shown here is derived from an EMBL/GenBank/DDBJ whole genome shotgun (WGS) entry which is preliminary data.</text>
</comment>
<accession>A0A8B2ZCZ8</accession>
<dbReference type="PANTHER" id="PTHR38039">
    <property type="entry name" value="TOXIN YOEB"/>
    <property type="match status" value="1"/>
</dbReference>
<dbReference type="EMBL" id="QSTD01000009">
    <property type="protein sequence ID" value="RGM28355.1"/>
    <property type="molecule type" value="Genomic_DNA"/>
</dbReference>
<dbReference type="AlphaFoldDB" id="A0A8B2ZCZ8"/>
<evidence type="ECO:0000313" key="8">
    <source>
        <dbReference type="EMBL" id="RGM28355.1"/>
    </source>
</evidence>
<dbReference type="SUPFAM" id="SSF143011">
    <property type="entry name" value="RelE-like"/>
    <property type="match status" value="1"/>
</dbReference>
<dbReference type="Proteomes" id="UP000261016">
    <property type="component" value="Unassembled WGS sequence"/>
</dbReference>
<dbReference type="PANTHER" id="PTHR38039:SF1">
    <property type="entry name" value="TOXIN YOEB"/>
    <property type="match status" value="1"/>
</dbReference>
<gene>
    <name evidence="8" type="ORF">DXC19_11430</name>
</gene>
<proteinExistence type="inferred from homology"/>
<dbReference type="GO" id="GO:0045892">
    <property type="term" value="P:negative regulation of DNA-templated transcription"/>
    <property type="evidence" value="ECO:0007669"/>
    <property type="project" value="TreeGrafter"/>
</dbReference>
<name>A0A8B2ZCZ8_STAWA</name>
<keyword evidence="2" id="KW-1277">Toxin-antitoxin system</keyword>
<dbReference type="GO" id="GO:0006401">
    <property type="term" value="P:RNA catabolic process"/>
    <property type="evidence" value="ECO:0007669"/>
    <property type="project" value="InterPro"/>
</dbReference>
<evidence type="ECO:0000313" key="9">
    <source>
        <dbReference type="Proteomes" id="UP000261016"/>
    </source>
</evidence>
<evidence type="ECO:0000256" key="7">
    <source>
        <dbReference type="ARBA" id="ARBA00050056"/>
    </source>
</evidence>
<evidence type="ECO:0000256" key="4">
    <source>
        <dbReference type="ARBA" id="ARBA00022759"/>
    </source>
</evidence>
<reference evidence="8 9" key="1">
    <citation type="submission" date="2018-08" db="EMBL/GenBank/DDBJ databases">
        <title>A genome reference for cultivated species of the human gut microbiota.</title>
        <authorList>
            <person name="Zou Y."/>
            <person name="Xue W."/>
            <person name="Luo G."/>
        </authorList>
    </citation>
    <scope>NUCLEOTIDE SEQUENCE [LARGE SCALE GENOMIC DNA]</scope>
    <source>
        <strain evidence="8 9">OM08-17AT</strain>
    </source>
</reference>
<dbReference type="InterPro" id="IPR035093">
    <property type="entry name" value="RelE/ParE_toxin_dom_sf"/>
</dbReference>
<dbReference type="GO" id="GO:0004519">
    <property type="term" value="F:endonuclease activity"/>
    <property type="evidence" value="ECO:0007669"/>
    <property type="project" value="UniProtKB-KW"/>
</dbReference>
<dbReference type="NCBIfam" id="TIGR02116">
    <property type="entry name" value="toxin_Txe_YoeB"/>
    <property type="match status" value="1"/>
</dbReference>
<evidence type="ECO:0000256" key="1">
    <source>
        <dbReference type="ARBA" id="ARBA00008172"/>
    </source>
</evidence>
<dbReference type="GO" id="GO:0016787">
    <property type="term" value="F:hydrolase activity"/>
    <property type="evidence" value="ECO:0007669"/>
    <property type="project" value="UniProtKB-KW"/>
</dbReference>
<dbReference type="Gene3D" id="3.30.2310.20">
    <property type="entry name" value="RelE-like"/>
    <property type="match status" value="1"/>
</dbReference>
<dbReference type="InterPro" id="IPR009614">
    <property type="entry name" value="YoeB_toxin"/>
</dbReference>
<evidence type="ECO:0000256" key="5">
    <source>
        <dbReference type="ARBA" id="ARBA00022801"/>
    </source>
</evidence>
<protein>
    <recommendedName>
        <fullName evidence="7">Endoribonuclease YoeB</fullName>
    </recommendedName>
    <alternativeName>
        <fullName evidence="6">Putative mRNA interferase YoeB</fullName>
    </alternativeName>
</protein>
<keyword evidence="4" id="KW-0255">Endonuclease</keyword>
<comment type="similarity">
    <text evidence="1">Belongs to the YoeB family.</text>
</comment>
<dbReference type="Pfam" id="PF06769">
    <property type="entry name" value="YoeB_toxin"/>
    <property type="match status" value="1"/>
</dbReference>
<evidence type="ECO:0000256" key="3">
    <source>
        <dbReference type="ARBA" id="ARBA00022722"/>
    </source>
</evidence>
<sequence length="87" mass="10481">MNSNSSLYRDWLVDYQYWAKNDPKKFEKIGELIKSISRDGVLKGVGKPERFKGNYTGWYSRRIDREHRLVYKITDGNLEILTCRYHY</sequence>